<name>A0ABW4ICR2_9SPHI</name>
<protein>
    <submittedName>
        <fullName evidence="4">FecR family protein</fullName>
    </submittedName>
</protein>
<keyword evidence="1" id="KW-1133">Transmembrane helix</keyword>
<keyword evidence="1" id="KW-0812">Transmembrane</keyword>
<dbReference type="RefSeq" id="WP_379662160.1">
    <property type="nucleotide sequence ID" value="NZ_JBHUDG010000010.1"/>
</dbReference>
<proteinExistence type="predicted"/>
<gene>
    <name evidence="4" type="ORF">ACFSAH_07825</name>
</gene>
<dbReference type="Gene3D" id="2.60.120.1440">
    <property type="match status" value="1"/>
</dbReference>
<dbReference type="PANTHER" id="PTHR30273">
    <property type="entry name" value="PERIPLASMIC SIGNAL SENSOR AND SIGMA FACTOR ACTIVATOR FECR-RELATED"/>
    <property type="match status" value="1"/>
</dbReference>
<evidence type="ECO:0000259" key="3">
    <source>
        <dbReference type="Pfam" id="PF16344"/>
    </source>
</evidence>
<comment type="caution">
    <text evidence="4">The sequence shown here is derived from an EMBL/GenBank/DDBJ whole genome shotgun (WGS) entry which is preliminary data.</text>
</comment>
<keyword evidence="1" id="KW-0472">Membrane</keyword>
<feature type="domain" description="Protein FecR C-terminal" evidence="3">
    <location>
        <begin position="320"/>
        <end position="384"/>
    </location>
</feature>
<dbReference type="InterPro" id="IPR006860">
    <property type="entry name" value="FecR"/>
</dbReference>
<dbReference type="InterPro" id="IPR032508">
    <property type="entry name" value="FecR_C"/>
</dbReference>
<dbReference type="EMBL" id="JBHUDG010000010">
    <property type="protein sequence ID" value="MFD1629779.1"/>
    <property type="molecule type" value="Genomic_DNA"/>
</dbReference>
<dbReference type="InterPro" id="IPR012373">
    <property type="entry name" value="Ferrdict_sens_TM"/>
</dbReference>
<dbReference type="Pfam" id="PF16344">
    <property type="entry name" value="FecR_C"/>
    <property type="match status" value="1"/>
</dbReference>
<dbReference type="Pfam" id="PF04773">
    <property type="entry name" value="FecR"/>
    <property type="match status" value="1"/>
</dbReference>
<evidence type="ECO:0000256" key="1">
    <source>
        <dbReference type="SAM" id="Phobius"/>
    </source>
</evidence>
<evidence type="ECO:0000313" key="5">
    <source>
        <dbReference type="Proteomes" id="UP001597118"/>
    </source>
</evidence>
<accession>A0ABW4ICR2</accession>
<reference evidence="5" key="1">
    <citation type="journal article" date="2019" name="Int. J. Syst. Evol. Microbiol.">
        <title>The Global Catalogue of Microorganisms (GCM) 10K type strain sequencing project: providing services to taxonomists for standard genome sequencing and annotation.</title>
        <authorList>
            <consortium name="The Broad Institute Genomics Platform"/>
            <consortium name="The Broad Institute Genome Sequencing Center for Infectious Disease"/>
            <person name="Wu L."/>
            <person name="Ma J."/>
        </authorList>
    </citation>
    <scope>NUCLEOTIDE SEQUENCE [LARGE SCALE GENOMIC DNA]</scope>
    <source>
        <strain evidence="5">CCUG 53762</strain>
    </source>
</reference>
<dbReference type="Proteomes" id="UP001597118">
    <property type="component" value="Unassembled WGS sequence"/>
</dbReference>
<evidence type="ECO:0000259" key="2">
    <source>
        <dbReference type="Pfam" id="PF04773"/>
    </source>
</evidence>
<organism evidence="4 5">
    <name type="scientific">Pseudopedobacter beijingensis</name>
    <dbReference type="NCBI Taxonomy" id="1207056"/>
    <lineage>
        <taxon>Bacteria</taxon>
        <taxon>Pseudomonadati</taxon>
        <taxon>Bacteroidota</taxon>
        <taxon>Sphingobacteriia</taxon>
        <taxon>Sphingobacteriales</taxon>
        <taxon>Sphingobacteriaceae</taxon>
        <taxon>Pseudopedobacter</taxon>
    </lineage>
</organism>
<sequence length="388" mass="43827">MEKNEFQQLTEKISNGTATEKEVALYNYYYTKLQKETWKNKYQDDMEQVGKELFSRINSHIYIKKHKIRLATYMKVAASITIIAVAGWWYLKKDKINDPVAMNYNERLGENIDPGNNKAILILSDGSELNLEGSVSGTLADQGGVAISKLPSGEIVYNINSKVAQVEKSLYNTINIPRGGEYQLVLPDGTKVWLNASSSLKFPTYFTGSSRVVELKGEAYFEVANTYLNKNGKQQRMPFIVKTASQKIEVLGTHFNVNAYANEENVKTTLLEGVVKILSAKTGAFKILKPGQQSQVAAAGNISLTEVDVEEVTAWKNGMFYFNNTDLKTIMKQLSRWYDIEADIENMPQKRFNGILSRNVKLSQVLTMMEKTSGLKFKVEERRVSMLK</sequence>
<dbReference type="PANTHER" id="PTHR30273:SF2">
    <property type="entry name" value="PROTEIN FECR"/>
    <property type="match status" value="1"/>
</dbReference>
<dbReference type="Gene3D" id="3.55.50.30">
    <property type="match status" value="1"/>
</dbReference>
<keyword evidence="5" id="KW-1185">Reference proteome</keyword>
<evidence type="ECO:0000313" key="4">
    <source>
        <dbReference type="EMBL" id="MFD1629779.1"/>
    </source>
</evidence>
<feature type="domain" description="FecR protein" evidence="2">
    <location>
        <begin position="173"/>
        <end position="276"/>
    </location>
</feature>
<feature type="transmembrane region" description="Helical" evidence="1">
    <location>
        <begin position="70"/>
        <end position="91"/>
    </location>
</feature>